<gene>
    <name evidence="1" type="ORF">PDMSB3_0375</name>
</gene>
<protein>
    <recommendedName>
        <fullName evidence="3">Preprotein translocase subunit SecD</fullName>
    </recommendedName>
</protein>
<dbReference type="Proteomes" id="UP000325811">
    <property type="component" value="Chromosome II"/>
</dbReference>
<dbReference type="RefSeq" id="WP_007176058.1">
    <property type="nucleotide sequence ID" value="NZ_LR699554.1"/>
</dbReference>
<evidence type="ECO:0000313" key="1">
    <source>
        <dbReference type="EMBL" id="VVD31678.1"/>
    </source>
</evidence>
<name>A0A5Q4ZMK1_9BURK</name>
<dbReference type="AlphaFoldDB" id="A0A5Q4ZMK1"/>
<accession>A0A5Q4ZMK1</accession>
<evidence type="ECO:0008006" key="3">
    <source>
        <dbReference type="Google" id="ProtNLM"/>
    </source>
</evidence>
<dbReference type="KEGG" id="pdio:PDMSB3_0375.1"/>
<reference evidence="1 2" key="1">
    <citation type="submission" date="2019-08" db="EMBL/GenBank/DDBJ databases">
        <authorList>
            <person name="Herpell B J."/>
        </authorList>
    </citation>
    <scope>NUCLEOTIDE SEQUENCE [LARGE SCALE GENOMIC DNA]</scope>
    <source>
        <strain evidence="2">Msb3</strain>
    </source>
</reference>
<dbReference type="EMBL" id="LR699554">
    <property type="protein sequence ID" value="VVD31678.1"/>
    <property type="molecule type" value="Genomic_DNA"/>
</dbReference>
<sequence>MRADQLLPDHVDHIDVHGATIRKGTIAAFLANALVWSDAHASEPARAQAAADIVDALPALRASGLFGVLEIRDPELRAWIDTQLAGLQSDEVCS</sequence>
<evidence type="ECO:0000313" key="2">
    <source>
        <dbReference type="Proteomes" id="UP000325811"/>
    </source>
</evidence>
<proteinExistence type="predicted"/>
<organism evidence="1 2">
    <name type="scientific">Paraburkholderia dioscoreae</name>
    <dbReference type="NCBI Taxonomy" id="2604047"/>
    <lineage>
        <taxon>Bacteria</taxon>
        <taxon>Pseudomonadati</taxon>
        <taxon>Pseudomonadota</taxon>
        <taxon>Betaproteobacteria</taxon>
        <taxon>Burkholderiales</taxon>
        <taxon>Burkholderiaceae</taxon>
        <taxon>Paraburkholderia</taxon>
    </lineage>
</organism>
<keyword evidence="2" id="KW-1185">Reference proteome</keyword>